<dbReference type="AlphaFoldDB" id="A0A151JUT7"/>
<dbReference type="EMBL" id="KQ981737">
    <property type="protein sequence ID" value="KYN36535.1"/>
    <property type="molecule type" value="Genomic_DNA"/>
</dbReference>
<organism evidence="1 2">
    <name type="scientific">Trachymyrmex septentrionalis</name>
    <dbReference type="NCBI Taxonomy" id="34720"/>
    <lineage>
        <taxon>Eukaryota</taxon>
        <taxon>Metazoa</taxon>
        <taxon>Ecdysozoa</taxon>
        <taxon>Arthropoda</taxon>
        <taxon>Hexapoda</taxon>
        <taxon>Insecta</taxon>
        <taxon>Pterygota</taxon>
        <taxon>Neoptera</taxon>
        <taxon>Endopterygota</taxon>
        <taxon>Hymenoptera</taxon>
        <taxon>Apocrita</taxon>
        <taxon>Aculeata</taxon>
        <taxon>Formicoidea</taxon>
        <taxon>Formicidae</taxon>
        <taxon>Myrmicinae</taxon>
        <taxon>Trachymyrmex</taxon>
    </lineage>
</organism>
<sequence length="96" mass="10681">MINVSSSFINTKNSEISICANDTSSASSSPRWCHSKSSRNALLRILNLVVNVNKLNDSEIRTYSCDEYYNQSWQGTHSPASKIEDCSKCQRDAAVC</sequence>
<keyword evidence="2" id="KW-1185">Reference proteome</keyword>
<accession>A0A151JUT7</accession>
<reference evidence="1 2" key="1">
    <citation type="submission" date="2016-03" db="EMBL/GenBank/DDBJ databases">
        <title>Trachymyrmex septentrionalis WGS genome.</title>
        <authorList>
            <person name="Nygaard S."/>
            <person name="Hu H."/>
            <person name="Boomsma J."/>
            <person name="Zhang G."/>
        </authorList>
    </citation>
    <scope>NUCLEOTIDE SEQUENCE [LARGE SCALE GENOMIC DNA]</scope>
    <source>
        <strain evidence="1">Tsep2-gDNA-1</strain>
        <tissue evidence="1">Whole body</tissue>
    </source>
</reference>
<protein>
    <submittedName>
        <fullName evidence="1">Uncharacterized protein</fullName>
    </submittedName>
</protein>
<gene>
    <name evidence="1" type="ORF">ALC56_09105</name>
</gene>
<proteinExistence type="predicted"/>
<name>A0A151JUT7_9HYME</name>
<evidence type="ECO:0000313" key="2">
    <source>
        <dbReference type="Proteomes" id="UP000078541"/>
    </source>
</evidence>
<evidence type="ECO:0000313" key="1">
    <source>
        <dbReference type="EMBL" id="KYN36535.1"/>
    </source>
</evidence>
<dbReference type="Proteomes" id="UP000078541">
    <property type="component" value="Unassembled WGS sequence"/>
</dbReference>